<dbReference type="EMBL" id="CAADFS010000117">
    <property type="protein sequence ID" value="VFK50689.1"/>
    <property type="molecule type" value="Genomic_DNA"/>
</dbReference>
<protein>
    <submittedName>
        <fullName evidence="3">Phage tail tape measure protein, TP901 family, core region</fullName>
    </submittedName>
</protein>
<feature type="domain" description="Phage tail tape measure protein" evidence="1">
    <location>
        <begin position="26"/>
        <end position="147"/>
    </location>
</feature>
<evidence type="ECO:0000259" key="1">
    <source>
        <dbReference type="Pfam" id="PF10145"/>
    </source>
</evidence>
<evidence type="ECO:0000313" key="2">
    <source>
        <dbReference type="EMBL" id="VFK48195.1"/>
    </source>
</evidence>
<evidence type="ECO:0000313" key="3">
    <source>
        <dbReference type="EMBL" id="VFK50689.1"/>
    </source>
</evidence>
<gene>
    <name evidence="3" type="ORF">BECKTC1821D_GA0114238_11179</name>
    <name evidence="2" type="ORF">BECKTC1821E_GA0114239_110511</name>
</gene>
<organism evidence="3">
    <name type="scientific">Candidatus Kentrum sp. TC</name>
    <dbReference type="NCBI Taxonomy" id="2126339"/>
    <lineage>
        <taxon>Bacteria</taxon>
        <taxon>Pseudomonadati</taxon>
        <taxon>Pseudomonadota</taxon>
        <taxon>Gammaproteobacteria</taxon>
        <taxon>Candidatus Kentrum</taxon>
    </lineage>
</organism>
<dbReference type="Pfam" id="PF10145">
    <property type="entry name" value="PhageMin_Tail"/>
    <property type="match status" value="1"/>
</dbReference>
<dbReference type="EMBL" id="CAADFT010000105">
    <property type="protein sequence ID" value="VFK48195.1"/>
    <property type="molecule type" value="Genomic_DNA"/>
</dbReference>
<dbReference type="AlphaFoldDB" id="A0A450ZA87"/>
<reference evidence="3" key="1">
    <citation type="submission" date="2019-02" db="EMBL/GenBank/DDBJ databases">
        <authorList>
            <person name="Gruber-Vodicka R. H."/>
            <person name="Seah K. B. B."/>
        </authorList>
    </citation>
    <scope>NUCLEOTIDE SEQUENCE</scope>
    <source>
        <strain evidence="3">BECK_BZ123</strain>
        <strain evidence="2">BECK_BZ125</strain>
    </source>
</reference>
<dbReference type="NCBIfam" id="TIGR01760">
    <property type="entry name" value="tape_meas_TP901"/>
    <property type="match status" value="1"/>
</dbReference>
<accession>A0A450ZA87</accession>
<dbReference type="InterPro" id="IPR010090">
    <property type="entry name" value="Phage_tape_meas"/>
</dbReference>
<sequence>MSRNFTKCLTGPNYALSVRGEASLGHLSNNMNATAADLGEVIQRQRAVAMSAGLAEPQVASLGAALLSSGAAPQIAATAMKNLTGALTKGEAATTAQSESLEALGFSAVEMAGRMQRDARGVILDVFRALGEAPAEARSALVSRLFGE</sequence>
<proteinExistence type="predicted"/>
<name>A0A450ZA87_9GAMM</name>